<accession>A0A8S0VTE4</accession>
<dbReference type="InterPro" id="IPR046341">
    <property type="entry name" value="SET_dom_sf"/>
</dbReference>
<sequence length="201" mass="22160">MALLLTANVAGRTNGRNVARLLQNQFPAGPRAFRVPGVDSLNHARGQPVSWLVTRTASISGQELFNNYGLKPNSELILGYGFSLPHNPDDTIVLKVGGIEGRWEIGRDAQGADGLWKVILSKFVEASDATYEDILDASGMLQEMLESLIEKLPEEDIAGNIEVRADVVEMFHHYLEGMSNLVAEKPPEARSQVKMPFFALW</sequence>
<name>A0A8S0VTE4_CYCAE</name>
<dbReference type="GO" id="GO:0005634">
    <property type="term" value="C:nucleus"/>
    <property type="evidence" value="ECO:0007669"/>
    <property type="project" value="TreeGrafter"/>
</dbReference>
<comment type="caution">
    <text evidence="1">The sequence shown here is derived from an EMBL/GenBank/DDBJ whole genome shotgun (WGS) entry which is preliminary data.</text>
</comment>
<proteinExistence type="predicted"/>
<keyword evidence="2" id="KW-1185">Reference proteome</keyword>
<evidence type="ECO:0008006" key="3">
    <source>
        <dbReference type="Google" id="ProtNLM"/>
    </source>
</evidence>
<dbReference type="GO" id="GO:0016279">
    <property type="term" value="F:protein-lysine N-methyltransferase activity"/>
    <property type="evidence" value="ECO:0007669"/>
    <property type="project" value="TreeGrafter"/>
</dbReference>
<dbReference type="InterPro" id="IPR050600">
    <property type="entry name" value="SETD3_SETD6_MTase"/>
</dbReference>
<dbReference type="PANTHER" id="PTHR13271:SF147">
    <property type="entry name" value="PROTEIN-LYSINE N-METHYLTRANSFERASE EFM1-RELATED"/>
    <property type="match status" value="1"/>
</dbReference>
<organism evidence="1 2">
    <name type="scientific">Cyclocybe aegerita</name>
    <name type="common">Black poplar mushroom</name>
    <name type="synonym">Agrocybe aegerita</name>
    <dbReference type="NCBI Taxonomy" id="1973307"/>
    <lineage>
        <taxon>Eukaryota</taxon>
        <taxon>Fungi</taxon>
        <taxon>Dikarya</taxon>
        <taxon>Basidiomycota</taxon>
        <taxon>Agaricomycotina</taxon>
        <taxon>Agaricomycetes</taxon>
        <taxon>Agaricomycetidae</taxon>
        <taxon>Agaricales</taxon>
        <taxon>Agaricineae</taxon>
        <taxon>Bolbitiaceae</taxon>
        <taxon>Cyclocybe</taxon>
    </lineage>
</organism>
<dbReference type="Proteomes" id="UP000467700">
    <property type="component" value="Unassembled WGS sequence"/>
</dbReference>
<evidence type="ECO:0000313" key="1">
    <source>
        <dbReference type="EMBL" id="CAA7260100.1"/>
    </source>
</evidence>
<gene>
    <name evidence="1" type="ORF">AAE3_LOCUS2010</name>
</gene>
<dbReference type="PANTHER" id="PTHR13271">
    <property type="entry name" value="UNCHARACTERIZED PUTATIVE METHYLTRANSFERASE"/>
    <property type="match status" value="1"/>
</dbReference>
<protein>
    <recommendedName>
        <fullName evidence="3">SET domain-containing protein</fullName>
    </recommendedName>
</protein>
<reference evidence="1 2" key="1">
    <citation type="submission" date="2020-01" db="EMBL/GenBank/DDBJ databases">
        <authorList>
            <person name="Gupta K D."/>
        </authorList>
    </citation>
    <scope>NUCLEOTIDE SEQUENCE [LARGE SCALE GENOMIC DNA]</scope>
</reference>
<dbReference type="SUPFAM" id="SSF82199">
    <property type="entry name" value="SET domain"/>
    <property type="match status" value="1"/>
</dbReference>
<dbReference type="Gene3D" id="3.90.1410.10">
    <property type="entry name" value="set domain protein methyltransferase, domain 1"/>
    <property type="match status" value="1"/>
</dbReference>
<dbReference type="EMBL" id="CACVBS010000028">
    <property type="protein sequence ID" value="CAA7260100.1"/>
    <property type="molecule type" value="Genomic_DNA"/>
</dbReference>
<dbReference type="AlphaFoldDB" id="A0A8S0VTE4"/>
<evidence type="ECO:0000313" key="2">
    <source>
        <dbReference type="Proteomes" id="UP000467700"/>
    </source>
</evidence>
<dbReference type="OrthoDB" id="42889at2759"/>